<comment type="function">
    <text evidence="5">Acts as an anti-CsrA protein, binds CsrA and prevents it from repressing translation of its target genes, one of which is flagellin. Binds to flagellin and participates in the assembly of the flagellum.</text>
</comment>
<comment type="caution">
    <text evidence="6">The sequence shown here is derived from an EMBL/GenBank/DDBJ whole genome shotgun (WGS) entry which is preliminary data.</text>
</comment>
<evidence type="ECO:0000256" key="1">
    <source>
        <dbReference type="ARBA" id="ARBA00022490"/>
    </source>
</evidence>
<comment type="subunit">
    <text evidence="5">Interacts with translational regulator CsrA and flagellin(s).</text>
</comment>
<dbReference type="GO" id="GO:0044780">
    <property type="term" value="P:bacterial-type flagellum assembly"/>
    <property type="evidence" value="ECO:0007669"/>
    <property type="project" value="UniProtKB-UniRule"/>
</dbReference>
<sequence length="157" mass="17394">MKVNTRLFGEIDIADDKIIEFPGGIIGFPDMQKFTLIYDLDGKGSKEDQTALMYLQSMDEPQFAMPVVMPVDIFPDYNPVIDDDLLTDIGKLTPLNTYCLVTISVPSDIKKMTVNLKAPFIINTDTLKGAQVMVEDDVAVKTPVYDILAARKSGKEA</sequence>
<dbReference type="HAMAP" id="MF_01185">
    <property type="entry name" value="FliW"/>
    <property type="match status" value="1"/>
</dbReference>
<dbReference type="PANTHER" id="PTHR39190:SF1">
    <property type="entry name" value="FLAGELLAR ASSEMBLY FACTOR FLIW"/>
    <property type="match status" value="1"/>
</dbReference>
<keyword evidence="6" id="KW-0966">Cell projection</keyword>
<dbReference type="SUPFAM" id="SSF141457">
    <property type="entry name" value="BH3618-like"/>
    <property type="match status" value="1"/>
</dbReference>
<proteinExistence type="inferred from homology"/>
<accession>A0A6N7J2Q8</accession>
<keyword evidence="1 5" id="KW-0963">Cytoplasm</keyword>
<organism evidence="6 7">
    <name type="scientific">Candidatus Weimeria bifida</name>
    <dbReference type="NCBI Taxonomy" id="2599074"/>
    <lineage>
        <taxon>Bacteria</taxon>
        <taxon>Bacillati</taxon>
        <taxon>Bacillota</taxon>
        <taxon>Clostridia</taxon>
        <taxon>Lachnospirales</taxon>
        <taxon>Lachnospiraceae</taxon>
        <taxon>Candidatus Weimeria</taxon>
    </lineage>
</organism>
<dbReference type="EMBL" id="VOGC01000009">
    <property type="protein sequence ID" value="MQN02251.1"/>
    <property type="molecule type" value="Genomic_DNA"/>
</dbReference>
<evidence type="ECO:0000256" key="3">
    <source>
        <dbReference type="ARBA" id="ARBA00022845"/>
    </source>
</evidence>
<dbReference type="Gene3D" id="2.30.290.10">
    <property type="entry name" value="BH3618-like"/>
    <property type="match status" value="1"/>
</dbReference>
<keyword evidence="7" id="KW-1185">Reference proteome</keyword>
<keyword evidence="6" id="KW-0282">Flagellum</keyword>
<dbReference type="AlphaFoldDB" id="A0A6N7J2Q8"/>
<dbReference type="GO" id="GO:0006417">
    <property type="term" value="P:regulation of translation"/>
    <property type="evidence" value="ECO:0007669"/>
    <property type="project" value="UniProtKB-KW"/>
</dbReference>
<dbReference type="InterPro" id="IPR003775">
    <property type="entry name" value="Flagellar_assembly_factor_FliW"/>
</dbReference>
<keyword evidence="2 5" id="KW-1005">Bacterial flagellum biogenesis</keyword>
<dbReference type="GO" id="GO:0005737">
    <property type="term" value="C:cytoplasm"/>
    <property type="evidence" value="ECO:0007669"/>
    <property type="project" value="UniProtKB-SubCell"/>
</dbReference>
<evidence type="ECO:0000256" key="5">
    <source>
        <dbReference type="HAMAP-Rule" id="MF_01185"/>
    </source>
</evidence>
<evidence type="ECO:0000256" key="4">
    <source>
        <dbReference type="ARBA" id="ARBA00023186"/>
    </source>
</evidence>
<evidence type="ECO:0000313" key="6">
    <source>
        <dbReference type="EMBL" id="MQN02251.1"/>
    </source>
</evidence>
<protein>
    <recommendedName>
        <fullName evidence="5">Flagellar assembly factor FliW</fullName>
    </recommendedName>
</protein>
<name>A0A6N7J2Q8_9FIRM</name>
<keyword evidence="6" id="KW-0969">Cilium</keyword>
<dbReference type="InterPro" id="IPR024046">
    <property type="entry name" value="Flagellar_assmbl_FliW_dom_sf"/>
</dbReference>
<keyword evidence="3 5" id="KW-0810">Translation regulation</keyword>
<evidence type="ECO:0000313" key="7">
    <source>
        <dbReference type="Proteomes" id="UP000460257"/>
    </source>
</evidence>
<keyword evidence="4 5" id="KW-0143">Chaperone</keyword>
<dbReference type="Pfam" id="PF02623">
    <property type="entry name" value="FliW"/>
    <property type="match status" value="1"/>
</dbReference>
<comment type="similarity">
    <text evidence="5">Belongs to the FliW family.</text>
</comment>
<dbReference type="Proteomes" id="UP000460257">
    <property type="component" value="Unassembled WGS sequence"/>
</dbReference>
<dbReference type="PANTHER" id="PTHR39190">
    <property type="entry name" value="FLAGELLAR ASSEMBLY FACTOR FLIW"/>
    <property type="match status" value="1"/>
</dbReference>
<gene>
    <name evidence="5" type="primary">fliW</name>
    <name evidence="6" type="ORF">FRC54_10270</name>
</gene>
<reference evidence="6" key="1">
    <citation type="journal article" date="2020" name="Appl. Environ. Microbiol.">
        <title>Medium-Chain Fatty Acid Synthesis by 'Candidatus Weimeria bifida' gen. nov., sp. nov., and 'Candidatus Pseudoramibacter fermentans' sp. nov.</title>
        <authorList>
            <person name="Scarborough M.J."/>
            <person name="Myers K.S."/>
            <person name="Donohue T.J."/>
            <person name="Noguera D.R."/>
        </authorList>
    </citation>
    <scope>NUCLEOTIDE SEQUENCE</scope>
    <source>
        <strain evidence="6">LCO1.1</strain>
    </source>
</reference>
<evidence type="ECO:0000256" key="2">
    <source>
        <dbReference type="ARBA" id="ARBA00022795"/>
    </source>
</evidence>
<comment type="subcellular location">
    <subcellularLocation>
        <location evidence="5">Cytoplasm</location>
    </subcellularLocation>
</comment>